<accession>A0A0C9WN06</accession>
<dbReference type="AlphaFoldDB" id="A0A0C9WN06"/>
<reference evidence="2" key="2">
    <citation type="submission" date="2015-01" db="EMBL/GenBank/DDBJ databases">
        <title>Evolutionary Origins and Diversification of the Mycorrhizal Mutualists.</title>
        <authorList>
            <consortium name="DOE Joint Genome Institute"/>
            <consortium name="Mycorrhizal Genomics Consortium"/>
            <person name="Kohler A."/>
            <person name="Kuo A."/>
            <person name="Nagy L.G."/>
            <person name="Floudas D."/>
            <person name="Copeland A."/>
            <person name="Barry K.W."/>
            <person name="Cichocki N."/>
            <person name="Veneault-Fourrey C."/>
            <person name="LaButti K."/>
            <person name="Lindquist E.A."/>
            <person name="Lipzen A."/>
            <person name="Lundell T."/>
            <person name="Morin E."/>
            <person name="Murat C."/>
            <person name="Riley R."/>
            <person name="Ohm R."/>
            <person name="Sun H."/>
            <person name="Tunlid A."/>
            <person name="Henrissat B."/>
            <person name="Grigoriev I.V."/>
            <person name="Hibbett D.S."/>
            <person name="Martin F."/>
        </authorList>
    </citation>
    <scope>NUCLEOTIDE SEQUENCE [LARGE SCALE GENOMIC DNA]</scope>
    <source>
        <strain evidence="2">LaAM-08-1</strain>
    </source>
</reference>
<name>A0A0C9WN06_9AGAR</name>
<gene>
    <name evidence="1" type="ORF">K443DRAFT_685957</name>
</gene>
<dbReference type="Proteomes" id="UP000054477">
    <property type="component" value="Unassembled WGS sequence"/>
</dbReference>
<proteinExistence type="predicted"/>
<sequence length="61" mass="6806">MKKGAVDGLASLAEMTMVVVVEDNVIDGDQSSVDQRFKLSFVVSFYGHQLPNFQGRRLWTS</sequence>
<protein>
    <submittedName>
        <fullName evidence="1">Uncharacterized protein</fullName>
    </submittedName>
</protein>
<evidence type="ECO:0000313" key="1">
    <source>
        <dbReference type="EMBL" id="KIJ91515.1"/>
    </source>
</evidence>
<keyword evidence="2" id="KW-1185">Reference proteome</keyword>
<dbReference type="HOGENOM" id="CLU_2928982_0_0_1"/>
<reference evidence="1 2" key="1">
    <citation type="submission" date="2014-04" db="EMBL/GenBank/DDBJ databases">
        <authorList>
            <consortium name="DOE Joint Genome Institute"/>
            <person name="Kuo A."/>
            <person name="Kohler A."/>
            <person name="Nagy L.G."/>
            <person name="Floudas D."/>
            <person name="Copeland A."/>
            <person name="Barry K.W."/>
            <person name="Cichocki N."/>
            <person name="Veneault-Fourrey C."/>
            <person name="LaButti K."/>
            <person name="Lindquist E.A."/>
            <person name="Lipzen A."/>
            <person name="Lundell T."/>
            <person name="Morin E."/>
            <person name="Murat C."/>
            <person name="Sun H."/>
            <person name="Tunlid A."/>
            <person name="Henrissat B."/>
            <person name="Grigoriev I.V."/>
            <person name="Hibbett D.S."/>
            <person name="Martin F."/>
            <person name="Nordberg H.P."/>
            <person name="Cantor M.N."/>
            <person name="Hua S.X."/>
        </authorList>
    </citation>
    <scope>NUCLEOTIDE SEQUENCE [LARGE SCALE GENOMIC DNA]</scope>
    <source>
        <strain evidence="1 2">LaAM-08-1</strain>
    </source>
</reference>
<evidence type="ECO:0000313" key="2">
    <source>
        <dbReference type="Proteomes" id="UP000054477"/>
    </source>
</evidence>
<feature type="non-terminal residue" evidence="1">
    <location>
        <position position="61"/>
    </location>
</feature>
<organism evidence="1 2">
    <name type="scientific">Laccaria amethystina LaAM-08-1</name>
    <dbReference type="NCBI Taxonomy" id="1095629"/>
    <lineage>
        <taxon>Eukaryota</taxon>
        <taxon>Fungi</taxon>
        <taxon>Dikarya</taxon>
        <taxon>Basidiomycota</taxon>
        <taxon>Agaricomycotina</taxon>
        <taxon>Agaricomycetes</taxon>
        <taxon>Agaricomycetidae</taxon>
        <taxon>Agaricales</taxon>
        <taxon>Agaricineae</taxon>
        <taxon>Hydnangiaceae</taxon>
        <taxon>Laccaria</taxon>
    </lineage>
</organism>
<dbReference type="EMBL" id="KN838996">
    <property type="protein sequence ID" value="KIJ91515.1"/>
    <property type="molecule type" value="Genomic_DNA"/>
</dbReference>